<sequence length="159" mass="18800">MSKTTYVSEPHFDITINFATKSPLHLKNASIWLNINNEDNWELVTTNLFGSYDDTIIKIMDWDKEVEWYMFLKNTSIFVKTDEIIINTFTNFNEFVKAKKTINIEAKLKSVSKEIDYYSAKQNFGLVFDQFIKLNTLRNEKYKLKMIKLLNLVPGENYE</sequence>
<dbReference type="RefSeq" id="WP_024544132.1">
    <property type="nucleotide sequence ID" value="NZ_LR214938.2"/>
</dbReference>
<protein>
    <submittedName>
        <fullName evidence="1">Uncharacterized protein</fullName>
    </submittedName>
</protein>
<evidence type="ECO:0000313" key="1">
    <source>
        <dbReference type="EMBL" id="VEU56276.1"/>
    </source>
</evidence>
<name>A0A448ZYN0_METSV</name>
<organism evidence="1">
    <name type="scientific">Metamycoplasma salivarium</name>
    <name type="common">Mycoplasma salivarium</name>
    <dbReference type="NCBI Taxonomy" id="2124"/>
    <lineage>
        <taxon>Bacteria</taxon>
        <taxon>Bacillati</taxon>
        <taxon>Mycoplasmatota</taxon>
        <taxon>Mycoplasmoidales</taxon>
        <taxon>Metamycoplasmataceae</taxon>
        <taxon>Metamycoplasma</taxon>
    </lineage>
</organism>
<dbReference type="NCBIfam" id="NF045935">
    <property type="entry name" value="MSC_0621_epsi"/>
    <property type="match status" value="1"/>
</dbReference>
<dbReference type="AlphaFoldDB" id="A0A448ZYN0"/>
<gene>
    <name evidence="1" type="ORF">NCTC10113_01179</name>
</gene>
<keyword evidence="1" id="KW-0614">Plasmid</keyword>
<proteinExistence type="predicted"/>
<geneLocation type="plasmid" evidence="1">
    <name>2</name>
</geneLocation>
<dbReference type="EMBL" id="LR214939">
    <property type="protein sequence ID" value="VEU56276.1"/>
    <property type="molecule type" value="Genomic_DNA"/>
</dbReference>
<reference evidence="1" key="1">
    <citation type="submission" date="2019-01" db="EMBL/GenBank/DDBJ databases">
        <authorList>
            <consortium name="Pathogen Informatics"/>
        </authorList>
    </citation>
    <scope>NUCLEOTIDE SEQUENCE [LARGE SCALE GENOMIC DNA]</scope>
    <source>
        <strain evidence="1">NCTC10113</strain>
    </source>
</reference>
<accession>A0A448ZYN0</accession>